<dbReference type="AlphaFoldDB" id="A0A4D8QWB5"/>
<evidence type="ECO:0000313" key="1">
    <source>
        <dbReference type="EMBL" id="MDX5949765.1"/>
    </source>
</evidence>
<reference evidence="1 4" key="2">
    <citation type="submission" date="2023-11" db="EMBL/GenBank/DDBJ databases">
        <title>MicrobeMod: A computational toolkit for identifying prokaryotic methylation and restriction-modification with nanopore sequencing.</title>
        <authorList>
            <person name="Crits-Christoph A."/>
            <person name="Kang S.C."/>
            <person name="Lee H."/>
            <person name="Ostrov N."/>
        </authorList>
    </citation>
    <scope>NUCLEOTIDE SEQUENCE [LARGE SCALE GENOMIC DNA]</scope>
    <source>
        <strain evidence="1 4">ATCC 29145</strain>
    </source>
</reference>
<protein>
    <submittedName>
        <fullName evidence="2">Uncharacterized protein</fullName>
    </submittedName>
</protein>
<dbReference type="RefSeq" id="WP_105217754.1">
    <property type="nucleotide sequence ID" value="NZ_CP032342.1"/>
</dbReference>
<accession>A0A4D8QWB5</accession>
<evidence type="ECO:0000313" key="4">
    <source>
        <dbReference type="Proteomes" id="UP001277471"/>
    </source>
</evidence>
<reference evidence="2 3" key="1">
    <citation type="submission" date="2018-09" db="EMBL/GenBank/DDBJ databases">
        <title>Whole genome based analysis of evolution and adaptive divergence in Indian and Brazilian strains of Azospirillum brasilense.</title>
        <authorList>
            <person name="Singh C."/>
            <person name="Tripathi A.K."/>
        </authorList>
    </citation>
    <scope>NUCLEOTIDE SEQUENCE [LARGE SCALE GENOMIC DNA]</scope>
    <source>
        <strain evidence="2 3">MTCC4038</strain>
        <plasmid evidence="2 3">p3</plasmid>
    </source>
</reference>
<evidence type="ECO:0000313" key="3">
    <source>
        <dbReference type="Proteomes" id="UP000298774"/>
    </source>
</evidence>
<evidence type="ECO:0000313" key="2">
    <source>
        <dbReference type="EMBL" id="QCO12816.1"/>
    </source>
</evidence>
<dbReference type="EMBL" id="JAWXYC010000001">
    <property type="protein sequence ID" value="MDX5949765.1"/>
    <property type="molecule type" value="Genomic_DNA"/>
</dbReference>
<dbReference type="Proteomes" id="UP000298774">
    <property type="component" value="Plasmid p3"/>
</dbReference>
<dbReference type="EMBL" id="CP032342">
    <property type="protein sequence ID" value="QCO12816.1"/>
    <property type="molecule type" value="Genomic_DNA"/>
</dbReference>
<keyword evidence="4" id="KW-1185">Reference proteome</keyword>
<keyword evidence="2" id="KW-0614">Plasmid</keyword>
<gene>
    <name evidence="2" type="ORF">D3868_27805</name>
    <name evidence="1" type="ORF">SIM66_00885</name>
</gene>
<dbReference type="GeneID" id="56447835"/>
<name>A0A4D8QWB5_AZOBR</name>
<organism evidence="2 3">
    <name type="scientific">Azospirillum brasilense</name>
    <dbReference type="NCBI Taxonomy" id="192"/>
    <lineage>
        <taxon>Bacteria</taxon>
        <taxon>Pseudomonadati</taxon>
        <taxon>Pseudomonadota</taxon>
        <taxon>Alphaproteobacteria</taxon>
        <taxon>Rhodospirillales</taxon>
        <taxon>Azospirillaceae</taxon>
        <taxon>Azospirillum</taxon>
    </lineage>
</organism>
<proteinExistence type="predicted"/>
<sequence length="68" mass="7403">MGVTIHRGTIPGGVTPICNCCGINLCWDISNEEYREAKAFWDAWVCQDCNGGKPMSRGKRAADQKGGE</sequence>
<geneLocation type="plasmid" evidence="2 3">
    <name>p3</name>
</geneLocation>
<dbReference type="Proteomes" id="UP001277471">
    <property type="component" value="Unassembled WGS sequence"/>
</dbReference>